<name>A0A5A7P2P5_STRAF</name>
<feature type="non-terminal residue" evidence="1">
    <location>
        <position position="1"/>
    </location>
</feature>
<dbReference type="OrthoDB" id="525027at2759"/>
<protein>
    <submittedName>
        <fullName evidence="1">FMN-dependent oxidoreductase</fullName>
    </submittedName>
</protein>
<evidence type="ECO:0000313" key="1">
    <source>
        <dbReference type="EMBL" id="GER27000.1"/>
    </source>
</evidence>
<keyword evidence="2" id="KW-1185">Reference proteome</keyword>
<accession>A0A5A7P2P5</accession>
<dbReference type="AlphaFoldDB" id="A0A5A7P2P5"/>
<evidence type="ECO:0000313" key="2">
    <source>
        <dbReference type="Proteomes" id="UP000325081"/>
    </source>
</evidence>
<dbReference type="EMBL" id="BKCP01001336">
    <property type="protein sequence ID" value="GER27000.1"/>
    <property type="molecule type" value="Genomic_DNA"/>
</dbReference>
<gene>
    <name evidence="1" type="ORF">STAS_02678</name>
</gene>
<proteinExistence type="predicted"/>
<organism evidence="1 2">
    <name type="scientific">Striga asiatica</name>
    <name type="common">Asiatic witchweed</name>
    <name type="synonym">Buchnera asiatica</name>
    <dbReference type="NCBI Taxonomy" id="4170"/>
    <lineage>
        <taxon>Eukaryota</taxon>
        <taxon>Viridiplantae</taxon>
        <taxon>Streptophyta</taxon>
        <taxon>Embryophyta</taxon>
        <taxon>Tracheophyta</taxon>
        <taxon>Spermatophyta</taxon>
        <taxon>Magnoliopsida</taxon>
        <taxon>eudicotyledons</taxon>
        <taxon>Gunneridae</taxon>
        <taxon>Pentapetalae</taxon>
        <taxon>asterids</taxon>
        <taxon>lamiids</taxon>
        <taxon>Lamiales</taxon>
        <taxon>Orobanchaceae</taxon>
        <taxon>Buchnereae</taxon>
        <taxon>Striga</taxon>
    </lineage>
</organism>
<reference evidence="2" key="1">
    <citation type="journal article" date="2019" name="Curr. Biol.">
        <title>Genome Sequence of Striga asiatica Provides Insight into the Evolution of Plant Parasitism.</title>
        <authorList>
            <person name="Yoshida S."/>
            <person name="Kim S."/>
            <person name="Wafula E.K."/>
            <person name="Tanskanen J."/>
            <person name="Kim Y.M."/>
            <person name="Honaas L."/>
            <person name="Yang Z."/>
            <person name="Spallek T."/>
            <person name="Conn C.E."/>
            <person name="Ichihashi Y."/>
            <person name="Cheong K."/>
            <person name="Cui S."/>
            <person name="Der J.P."/>
            <person name="Gundlach H."/>
            <person name="Jiao Y."/>
            <person name="Hori C."/>
            <person name="Ishida J.K."/>
            <person name="Kasahara H."/>
            <person name="Kiba T."/>
            <person name="Kim M.S."/>
            <person name="Koo N."/>
            <person name="Laohavisit A."/>
            <person name="Lee Y.H."/>
            <person name="Lumba S."/>
            <person name="McCourt P."/>
            <person name="Mortimer J.C."/>
            <person name="Mutuku J.M."/>
            <person name="Nomura T."/>
            <person name="Sasaki-Sekimoto Y."/>
            <person name="Seto Y."/>
            <person name="Wang Y."/>
            <person name="Wakatake T."/>
            <person name="Sakakibara H."/>
            <person name="Demura T."/>
            <person name="Yamaguchi S."/>
            <person name="Yoneyama K."/>
            <person name="Manabe R.I."/>
            <person name="Nelson D.C."/>
            <person name="Schulman A.H."/>
            <person name="Timko M.P."/>
            <person name="dePamphilis C.W."/>
            <person name="Choi D."/>
            <person name="Shirasu K."/>
        </authorList>
    </citation>
    <scope>NUCLEOTIDE SEQUENCE [LARGE SCALE GENOMIC DNA]</scope>
    <source>
        <strain evidence="2">cv. UVA1</strain>
    </source>
</reference>
<comment type="caution">
    <text evidence="1">The sequence shown here is derived from an EMBL/GenBank/DDBJ whole genome shotgun (WGS) entry which is preliminary data.</text>
</comment>
<feature type="non-terminal residue" evidence="1">
    <location>
        <position position="100"/>
    </location>
</feature>
<dbReference type="Proteomes" id="UP000325081">
    <property type="component" value="Unassembled WGS sequence"/>
</dbReference>
<sequence>SRKNDILADHSTTSVLIRMKSDCRYVRPKFTSKVCLSFENLFHLRLGVSMPTDIITSQAENSRMSRKYTLTCALVNNHHELWNGFTEDHINNKEAHAEVE</sequence>